<evidence type="ECO:0008006" key="6">
    <source>
        <dbReference type="Google" id="ProtNLM"/>
    </source>
</evidence>
<dbReference type="RefSeq" id="XP_024741148.1">
    <property type="nucleotide sequence ID" value="XM_024877829.1"/>
</dbReference>
<dbReference type="GeneID" id="36585906"/>
<feature type="chain" id="PRO_5014410379" description="Hydroxyneurosporene synthase" evidence="1">
    <location>
        <begin position="18"/>
        <end position="372"/>
    </location>
</feature>
<dbReference type="EMBL" id="KZ613769">
    <property type="protein sequence ID" value="PMD64244.1"/>
    <property type="molecule type" value="Genomic_DNA"/>
</dbReference>
<dbReference type="Proteomes" id="UP000235371">
    <property type="component" value="Unassembled WGS sequence"/>
</dbReference>
<evidence type="ECO:0000259" key="3">
    <source>
        <dbReference type="Pfam" id="PF25581"/>
    </source>
</evidence>
<feature type="domain" description="AsqO/PenF-like C-terminal" evidence="3">
    <location>
        <begin position="239"/>
        <end position="366"/>
    </location>
</feature>
<feature type="domain" description="Diels-Alderase N-terminal" evidence="2">
    <location>
        <begin position="34"/>
        <end position="231"/>
    </location>
</feature>
<name>A0A2J6TMK0_9HELO</name>
<dbReference type="Pfam" id="PF25581">
    <property type="entry name" value="AsqO_C"/>
    <property type="match status" value="1"/>
</dbReference>
<dbReference type="InParanoid" id="A0A2J6TMK0"/>
<dbReference type="Pfam" id="PF24137">
    <property type="entry name" value="DA_N"/>
    <property type="match status" value="1"/>
</dbReference>
<keyword evidence="5" id="KW-1185">Reference proteome</keyword>
<feature type="signal peptide" evidence="1">
    <location>
        <begin position="1"/>
        <end position="17"/>
    </location>
</feature>
<evidence type="ECO:0000256" key="1">
    <source>
        <dbReference type="SAM" id="SignalP"/>
    </source>
</evidence>
<sequence length="372" mass="39949">MKRLGIYWLLQTLVVSALHTNILEPRGHTQTVPSKPFSGNVNANTISKHGNLDGPQLSAVNDSSYEWWYFDAVSTDRLSSITIVFYTALASGFGFIDPTPDVTVVGIDFLFPNGTTNSIMLKADEAVITTVGQGASAVFENAGAKWTGTFDLSSYAVEIDAPESGVVGTFHLKSLAPAHYACGKAQAGQRMMVAPNVGWSNAIPDAAGEVDFEVNGEKFQFNGSAYHDHNWGAHPFQDAIIFEHWGRGRLGNYSIVWSTVSSAPDGRGYRTIYVATNGHILTASCSDKSFSLAPLYTNRTASSKGTLAGYALEVKLDSGDALSIQVHIQQVAVDAAPVYVRWIGSVIGQLNGGEVIRDGVALFEEFDLSGLQ</sequence>
<evidence type="ECO:0000313" key="4">
    <source>
        <dbReference type="EMBL" id="PMD64244.1"/>
    </source>
</evidence>
<evidence type="ECO:0000313" key="5">
    <source>
        <dbReference type="Proteomes" id="UP000235371"/>
    </source>
</evidence>
<dbReference type="InterPro" id="IPR057722">
    <property type="entry name" value="AsqO/PenF-like_C"/>
</dbReference>
<evidence type="ECO:0000259" key="2">
    <source>
        <dbReference type="Pfam" id="PF24137"/>
    </source>
</evidence>
<dbReference type="SUPFAM" id="SSF159245">
    <property type="entry name" value="AttH-like"/>
    <property type="match status" value="1"/>
</dbReference>
<accession>A0A2J6TMK0</accession>
<reference evidence="4 5" key="1">
    <citation type="submission" date="2016-04" db="EMBL/GenBank/DDBJ databases">
        <title>A degradative enzymes factory behind the ericoid mycorrhizal symbiosis.</title>
        <authorList>
            <consortium name="DOE Joint Genome Institute"/>
            <person name="Martino E."/>
            <person name="Morin E."/>
            <person name="Grelet G."/>
            <person name="Kuo A."/>
            <person name="Kohler A."/>
            <person name="Daghino S."/>
            <person name="Barry K."/>
            <person name="Choi C."/>
            <person name="Cichocki N."/>
            <person name="Clum A."/>
            <person name="Copeland A."/>
            <person name="Hainaut M."/>
            <person name="Haridas S."/>
            <person name="Labutti K."/>
            <person name="Lindquist E."/>
            <person name="Lipzen A."/>
            <person name="Khouja H.-R."/>
            <person name="Murat C."/>
            <person name="Ohm R."/>
            <person name="Olson A."/>
            <person name="Spatafora J."/>
            <person name="Veneault-Fourrey C."/>
            <person name="Henrissat B."/>
            <person name="Grigoriev I."/>
            <person name="Martin F."/>
            <person name="Perotto S."/>
        </authorList>
    </citation>
    <scope>NUCLEOTIDE SEQUENCE [LARGE SCALE GENOMIC DNA]</scope>
    <source>
        <strain evidence="4 5">E</strain>
    </source>
</reference>
<dbReference type="OrthoDB" id="5344254at2759"/>
<organism evidence="4 5">
    <name type="scientific">Hyaloscypha bicolor E</name>
    <dbReference type="NCBI Taxonomy" id="1095630"/>
    <lineage>
        <taxon>Eukaryota</taxon>
        <taxon>Fungi</taxon>
        <taxon>Dikarya</taxon>
        <taxon>Ascomycota</taxon>
        <taxon>Pezizomycotina</taxon>
        <taxon>Leotiomycetes</taxon>
        <taxon>Helotiales</taxon>
        <taxon>Hyaloscyphaceae</taxon>
        <taxon>Hyaloscypha</taxon>
        <taxon>Hyaloscypha bicolor</taxon>
    </lineage>
</organism>
<proteinExistence type="predicted"/>
<protein>
    <recommendedName>
        <fullName evidence="6">Hydroxyneurosporene synthase</fullName>
    </recommendedName>
</protein>
<gene>
    <name evidence="4" type="ORF">K444DRAFT_583477</name>
</gene>
<dbReference type="InterPro" id="IPR056402">
    <property type="entry name" value="DA_N"/>
</dbReference>
<dbReference type="AlphaFoldDB" id="A0A2J6TMK0"/>
<keyword evidence="1" id="KW-0732">Signal</keyword>